<protein>
    <submittedName>
        <fullName evidence="2">Uncharacterized protein</fullName>
    </submittedName>
</protein>
<feature type="transmembrane region" description="Helical" evidence="1">
    <location>
        <begin position="132"/>
        <end position="152"/>
    </location>
</feature>
<evidence type="ECO:0000313" key="2">
    <source>
        <dbReference type="EMBL" id="GAA4800189.1"/>
    </source>
</evidence>
<dbReference type="Proteomes" id="UP001501411">
    <property type="component" value="Unassembled WGS sequence"/>
</dbReference>
<sequence length="154" mass="17741">MHVNYKKYIYFLLLFLIAGFAYTQVGFGLSYRLRPLIGYLLLAGYLFGVGLLLYTPLSYEPKLKKHFLIRLTVLTLVALIILTPYWVLKQQHDSLGAGYLFFFMSIGFSTLIAIYTAVETIWLFTRKKYSQVFVNLLLAEGIYCLVLFSGLFGF</sequence>
<name>A0ABP9BXS8_9SPHI</name>
<reference evidence="3" key="1">
    <citation type="journal article" date="2019" name="Int. J. Syst. Evol. Microbiol.">
        <title>The Global Catalogue of Microorganisms (GCM) 10K type strain sequencing project: providing services to taxonomists for standard genome sequencing and annotation.</title>
        <authorList>
            <consortium name="The Broad Institute Genomics Platform"/>
            <consortium name="The Broad Institute Genome Sequencing Center for Infectious Disease"/>
            <person name="Wu L."/>
            <person name="Ma J."/>
        </authorList>
    </citation>
    <scope>NUCLEOTIDE SEQUENCE [LARGE SCALE GENOMIC DNA]</scope>
    <source>
        <strain evidence="3">JCM 18200</strain>
    </source>
</reference>
<keyword evidence="1" id="KW-0472">Membrane</keyword>
<keyword evidence="1" id="KW-0812">Transmembrane</keyword>
<dbReference type="EMBL" id="BAABIQ010000041">
    <property type="protein sequence ID" value="GAA4800189.1"/>
    <property type="molecule type" value="Genomic_DNA"/>
</dbReference>
<feature type="transmembrane region" description="Helical" evidence="1">
    <location>
        <begin position="9"/>
        <end position="30"/>
    </location>
</feature>
<keyword evidence="3" id="KW-1185">Reference proteome</keyword>
<feature type="transmembrane region" description="Helical" evidence="1">
    <location>
        <begin position="36"/>
        <end position="55"/>
    </location>
</feature>
<proteinExistence type="predicted"/>
<organism evidence="2 3">
    <name type="scientific">Olivibacter ginsenosidimutans</name>
    <dbReference type="NCBI Taxonomy" id="1176537"/>
    <lineage>
        <taxon>Bacteria</taxon>
        <taxon>Pseudomonadati</taxon>
        <taxon>Bacteroidota</taxon>
        <taxon>Sphingobacteriia</taxon>
        <taxon>Sphingobacteriales</taxon>
        <taxon>Sphingobacteriaceae</taxon>
        <taxon>Olivibacter</taxon>
    </lineage>
</organism>
<accession>A0ABP9BXS8</accession>
<comment type="caution">
    <text evidence="2">The sequence shown here is derived from an EMBL/GenBank/DDBJ whole genome shotgun (WGS) entry which is preliminary data.</text>
</comment>
<evidence type="ECO:0000313" key="3">
    <source>
        <dbReference type="Proteomes" id="UP001501411"/>
    </source>
</evidence>
<evidence type="ECO:0000256" key="1">
    <source>
        <dbReference type="SAM" id="Phobius"/>
    </source>
</evidence>
<feature type="transmembrane region" description="Helical" evidence="1">
    <location>
        <begin position="67"/>
        <end position="87"/>
    </location>
</feature>
<feature type="transmembrane region" description="Helical" evidence="1">
    <location>
        <begin position="99"/>
        <end position="125"/>
    </location>
</feature>
<keyword evidence="1" id="KW-1133">Transmembrane helix</keyword>
<gene>
    <name evidence="2" type="ORF">GCM10023231_31200</name>
</gene>